<name>A0A2Z5J7C6_STRAR</name>
<evidence type="ECO:0000313" key="2">
    <source>
        <dbReference type="EMBL" id="AXE76214.1"/>
    </source>
</evidence>
<feature type="region of interest" description="Disordered" evidence="1">
    <location>
        <begin position="1"/>
        <end position="72"/>
    </location>
</feature>
<gene>
    <name evidence="2" type="ORF">C5746_03710</name>
</gene>
<sequence>MERRPRVRDLGPVPVGQLGRADDGLALLGPGPPMAGRQQPGRPVLGATAPTRPADDDDVGSASHPTSITRTP</sequence>
<feature type="compositionally biased region" description="Polar residues" evidence="1">
    <location>
        <begin position="63"/>
        <end position="72"/>
    </location>
</feature>
<evidence type="ECO:0000256" key="1">
    <source>
        <dbReference type="SAM" id="MobiDB-lite"/>
    </source>
</evidence>
<evidence type="ECO:0000313" key="3">
    <source>
        <dbReference type="Proteomes" id="UP000252698"/>
    </source>
</evidence>
<dbReference type="Proteomes" id="UP000252698">
    <property type="component" value="Chromosome"/>
</dbReference>
<reference evidence="2 3" key="1">
    <citation type="journal article" date="2018" name="Front. Microbiol.">
        <title>Genome Sequencing of Streptomyces atratus SCSIOZH16 and Activation Production of Nocardamine via Metabolic Engineering.</title>
        <authorList>
            <person name="Li Y."/>
            <person name="Zhang C."/>
            <person name="Liu C."/>
            <person name="Ju J."/>
            <person name="Ma J."/>
        </authorList>
    </citation>
    <scope>NUCLEOTIDE SEQUENCE [LARGE SCALE GENOMIC DNA]</scope>
    <source>
        <strain evidence="2 3">SCSIO_ZH16</strain>
    </source>
</reference>
<accession>A0A2Z5J7C6</accession>
<dbReference type="KEGG" id="sata:C5746_03710"/>
<dbReference type="AlphaFoldDB" id="A0A2Z5J7C6"/>
<proteinExistence type="predicted"/>
<organism evidence="2 3">
    <name type="scientific">Streptomyces atratus</name>
    <dbReference type="NCBI Taxonomy" id="1893"/>
    <lineage>
        <taxon>Bacteria</taxon>
        <taxon>Bacillati</taxon>
        <taxon>Actinomycetota</taxon>
        <taxon>Actinomycetes</taxon>
        <taxon>Kitasatosporales</taxon>
        <taxon>Streptomycetaceae</taxon>
        <taxon>Streptomyces</taxon>
    </lineage>
</organism>
<protein>
    <submittedName>
        <fullName evidence="2">Uncharacterized protein</fullName>
    </submittedName>
</protein>
<dbReference type="EMBL" id="CP027306">
    <property type="protein sequence ID" value="AXE76214.1"/>
    <property type="molecule type" value="Genomic_DNA"/>
</dbReference>
<feature type="compositionally biased region" description="Low complexity" evidence="1">
    <location>
        <begin position="24"/>
        <end position="37"/>
    </location>
</feature>